<reference evidence="4" key="1">
    <citation type="submission" date="2019-03" db="EMBL/GenBank/DDBJ databases">
        <title>Genome sequencing and reference-guided assembly of Black Bengal Goat (Capra hircus).</title>
        <authorList>
            <person name="Siddiki A.Z."/>
            <person name="Baten A."/>
            <person name="Billah M."/>
            <person name="Alam M.A.U."/>
            <person name="Shawrob K.S.M."/>
            <person name="Saha S."/>
            <person name="Chowdhury M."/>
            <person name="Rahman A.H."/>
            <person name="Stear M."/>
            <person name="Miah G."/>
            <person name="Das G.B."/>
            <person name="Hossain M.M."/>
            <person name="Kumkum M."/>
            <person name="Islam M.S."/>
            <person name="Mollah A.M."/>
            <person name="Ahsan A."/>
            <person name="Tusar F."/>
            <person name="Khan M.K.I."/>
        </authorList>
    </citation>
    <scope>NUCLEOTIDE SEQUENCE [LARGE SCALE GENOMIC DNA]</scope>
</reference>
<dbReference type="PANTHER" id="PTHR14362:SF2">
    <property type="entry name" value="COILED-COIL DOMAIN-CONTAINING PROTEIN 81"/>
    <property type="match status" value="1"/>
</dbReference>
<protein>
    <recommendedName>
        <fullName evidence="5">CCDC81 HU domain-containing protein</fullName>
    </recommendedName>
</protein>
<feature type="compositionally biased region" description="Basic and acidic residues" evidence="1">
    <location>
        <begin position="219"/>
        <end position="234"/>
    </location>
</feature>
<dbReference type="GO" id="GO:0005815">
    <property type="term" value="C:microtubule organizing center"/>
    <property type="evidence" value="ECO:0007669"/>
    <property type="project" value="TreeGrafter"/>
</dbReference>
<dbReference type="InterPro" id="IPR026295">
    <property type="entry name" value="CCD81"/>
</dbReference>
<dbReference type="Pfam" id="PF14908">
    <property type="entry name" value="HU-CCDC81_euk_1"/>
    <property type="match status" value="1"/>
</dbReference>
<dbReference type="Pfam" id="PF18289">
    <property type="entry name" value="HU-CCDC81_euk_2"/>
    <property type="match status" value="1"/>
</dbReference>
<dbReference type="AlphaFoldDB" id="A0A8C2PHC8"/>
<feature type="domain" description="CCDC81 HU" evidence="3">
    <location>
        <begin position="103"/>
        <end position="143"/>
    </location>
</feature>
<evidence type="ECO:0000259" key="3">
    <source>
        <dbReference type="Pfam" id="PF18289"/>
    </source>
</evidence>
<evidence type="ECO:0000313" key="4">
    <source>
        <dbReference type="Ensembl" id="ENSCHIP00010020233.1"/>
    </source>
</evidence>
<dbReference type="InterPro" id="IPR028034">
    <property type="entry name" value="HU-CCDC81"/>
</dbReference>
<reference evidence="4" key="2">
    <citation type="submission" date="2025-08" db="UniProtKB">
        <authorList>
            <consortium name="Ensembl"/>
        </authorList>
    </citation>
    <scope>IDENTIFICATION</scope>
</reference>
<evidence type="ECO:0000256" key="1">
    <source>
        <dbReference type="SAM" id="MobiDB-lite"/>
    </source>
</evidence>
<organism evidence="4">
    <name type="scientific">Capra hircus</name>
    <name type="common">Goat</name>
    <dbReference type="NCBI Taxonomy" id="9925"/>
    <lineage>
        <taxon>Eukaryota</taxon>
        <taxon>Metazoa</taxon>
        <taxon>Chordata</taxon>
        <taxon>Craniata</taxon>
        <taxon>Vertebrata</taxon>
        <taxon>Euteleostomi</taxon>
        <taxon>Mammalia</taxon>
        <taxon>Eutheria</taxon>
        <taxon>Laurasiatheria</taxon>
        <taxon>Artiodactyla</taxon>
        <taxon>Ruminantia</taxon>
        <taxon>Pecora</taxon>
        <taxon>Bovidae</taxon>
        <taxon>Caprinae</taxon>
        <taxon>Capra</taxon>
    </lineage>
</organism>
<sequence>MLDTILPSLQDVGRHLLPTLPSLSQEEVSTIWGNVSEFVERQLSLHKGVQIPGLGTFTFMRQKLEVGNKKFFLIQRPVFIMAEKLVQMHGLKQNRVYTPGDIPIVPLNFVMISLEGPFSRDIVEGCVKETLLFLSRSISIKQNAFEQPVALIVCVMDHSPNVTCLFPCPQRPDTVDSVLSKIYTFAYGHILAHSRIELKEMENKPPMETIAEEDGQNGQRKDKLKDQSDKEDVPGRSLISGYNLVSFPGGLKNDHAMKPKISPGTSCKDHHRAGQEMCYICLQRAQRNSPLYYTEERRRREMEDERVIQEYLMLKDQETIFKEQMRSLASREQNQKNAAYNLGVAEAIRIHKNEKPEFYKSFLFDKRPLSPEINAFKQEEYSQSLLRQMDHRRKKDIKQRQNRELMDRLEQVQLTEELAAQRAKYIKDKMEETQCYKRALDAQIKNRCPQLPVFEPDSSKPIFGKNEGEMMVEKRKRDRNYMKHQMEAAANNKRRAILHQLVDQERDLLMLQRTHKEHLADRNAELERMNRINQSLQDDWERSTVMKKMRDDVENRFQRSGVLFLLDQCEKYRRCKQCQRRTSNRGESNLWPLNKYMHGSRLFV</sequence>
<feature type="region of interest" description="Disordered" evidence="1">
    <location>
        <begin position="209"/>
        <end position="237"/>
    </location>
</feature>
<evidence type="ECO:0000259" key="2">
    <source>
        <dbReference type="Pfam" id="PF14908"/>
    </source>
</evidence>
<dbReference type="InterPro" id="IPR040673">
    <property type="entry name" value="CCDC81_HU_dom_2"/>
</dbReference>
<dbReference type="Ensembl" id="ENSCHIT00010028454.1">
    <property type="protein sequence ID" value="ENSCHIP00010020233.1"/>
    <property type="gene ID" value="ENSCHIG00010014730.1"/>
</dbReference>
<dbReference type="PANTHER" id="PTHR14362">
    <property type="entry name" value="COILED-COIL DOMAIN-CONTAINING PROTEIN 81"/>
    <property type="match status" value="1"/>
</dbReference>
<evidence type="ECO:0008006" key="5">
    <source>
        <dbReference type="Google" id="ProtNLM"/>
    </source>
</evidence>
<proteinExistence type="predicted"/>
<name>A0A8C2PHC8_CAPHI</name>
<feature type="domain" description="CCDC81 HU" evidence="2">
    <location>
        <begin position="10"/>
        <end position="93"/>
    </location>
</feature>
<accession>A0A8C2PHC8</accession>